<dbReference type="Proteomes" id="UP001497497">
    <property type="component" value="Unassembled WGS sequence"/>
</dbReference>
<comment type="caution">
    <text evidence="1">The sequence shown here is derived from an EMBL/GenBank/DDBJ whole genome shotgun (WGS) entry which is preliminary data.</text>
</comment>
<dbReference type="AlphaFoldDB" id="A0AAV2HCK8"/>
<gene>
    <name evidence="1" type="ORF">GSLYS_00005627001</name>
</gene>
<accession>A0AAV2HCK8</accession>
<sequence length="109" mass="12575">MRCIALWGYSKAQGSCFRLGRWIKENTYLRMKLFCEQNFKCFTRACGYKQVSCALCIRHLNGCREGLDIHKPFVMTLRSWVKSTKAYYLNLGQTNYVNDAGSFGVASLH</sequence>
<dbReference type="EMBL" id="CAXITT010000091">
    <property type="protein sequence ID" value="CAL1531532.1"/>
    <property type="molecule type" value="Genomic_DNA"/>
</dbReference>
<keyword evidence="2" id="KW-1185">Reference proteome</keyword>
<name>A0AAV2HCK8_LYMST</name>
<organism evidence="1 2">
    <name type="scientific">Lymnaea stagnalis</name>
    <name type="common">Great pond snail</name>
    <name type="synonym">Helix stagnalis</name>
    <dbReference type="NCBI Taxonomy" id="6523"/>
    <lineage>
        <taxon>Eukaryota</taxon>
        <taxon>Metazoa</taxon>
        <taxon>Spiralia</taxon>
        <taxon>Lophotrochozoa</taxon>
        <taxon>Mollusca</taxon>
        <taxon>Gastropoda</taxon>
        <taxon>Heterobranchia</taxon>
        <taxon>Euthyneura</taxon>
        <taxon>Panpulmonata</taxon>
        <taxon>Hygrophila</taxon>
        <taxon>Lymnaeoidea</taxon>
        <taxon>Lymnaeidae</taxon>
        <taxon>Lymnaea</taxon>
    </lineage>
</organism>
<proteinExistence type="predicted"/>
<evidence type="ECO:0000313" key="2">
    <source>
        <dbReference type="Proteomes" id="UP001497497"/>
    </source>
</evidence>
<protein>
    <submittedName>
        <fullName evidence="1">Uncharacterized protein</fullName>
    </submittedName>
</protein>
<reference evidence="1 2" key="1">
    <citation type="submission" date="2024-04" db="EMBL/GenBank/DDBJ databases">
        <authorList>
            <consortium name="Genoscope - CEA"/>
            <person name="William W."/>
        </authorList>
    </citation>
    <scope>NUCLEOTIDE SEQUENCE [LARGE SCALE GENOMIC DNA]</scope>
</reference>
<evidence type="ECO:0000313" key="1">
    <source>
        <dbReference type="EMBL" id="CAL1531532.1"/>
    </source>
</evidence>